<evidence type="ECO:0000313" key="2">
    <source>
        <dbReference type="EMBL" id="KYO31706.1"/>
    </source>
</evidence>
<organism evidence="2 3">
    <name type="scientific">Alligator mississippiensis</name>
    <name type="common">American alligator</name>
    <dbReference type="NCBI Taxonomy" id="8496"/>
    <lineage>
        <taxon>Eukaryota</taxon>
        <taxon>Metazoa</taxon>
        <taxon>Chordata</taxon>
        <taxon>Craniata</taxon>
        <taxon>Vertebrata</taxon>
        <taxon>Euteleostomi</taxon>
        <taxon>Archelosauria</taxon>
        <taxon>Archosauria</taxon>
        <taxon>Crocodylia</taxon>
        <taxon>Alligatoridae</taxon>
        <taxon>Alligatorinae</taxon>
        <taxon>Alligator</taxon>
    </lineage>
</organism>
<dbReference type="Proteomes" id="UP000050525">
    <property type="component" value="Unassembled WGS sequence"/>
</dbReference>
<feature type="transmembrane region" description="Helical" evidence="1">
    <location>
        <begin position="122"/>
        <end position="140"/>
    </location>
</feature>
<dbReference type="EMBL" id="AKHW03004053">
    <property type="protein sequence ID" value="KYO31706.1"/>
    <property type="molecule type" value="Genomic_DNA"/>
</dbReference>
<dbReference type="AlphaFoldDB" id="A0A151N4F1"/>
<keyword evidence="3" id="KW-1185">Reference proteome</keyword>
<protein>
    <submittedName>
        <fullName evidence="2">Uncharacterized protein</fullName>
    </submittedName>
</protein>
<comment type="caution">
    <text evidence="2">The sequence shown here is derived from an EMBL/GenBank/DDBJ whole genome shotgun (WGS) entry which is preliminary data.</text>
</comment>
<sequence>MQVYEMAVGAKLNVSKSSCLAVGEVRDLESLGVSAPREGVRILGIDFDRELSGGTAWEKTEAKVVLLPVLLYTALVFPASERVAYRIRRTVWIFFWGSTWEKVAQKTLYKDKRARGRGMPDILLFLWAKSLFCAASVIFLEVSIPERCLWKKATSKVSVLER</sequence>
<keyword evidence="1" id="KW-0812">Transmembrane</keyword>
<evidence type="ECO:0000256" key="1">
    <source>
        <dbReference type="SAM" id="Phobius"/>
    </source>
</evidence>
<evidence type="ECO:0000313" key="3">
    <source>
        <dbReference type="Proteomes" id="UP000050525"/>
    </source>
</evidence>
<gene>
    <name evidence="2" type="ORF">Y1Q_0022800</name>
</gene>
<proteinExistence type="predicted"/>
<name>A0A151N4F1_ALLMI</name>
<accession>A0A151N4F1</accession>
<keyword evidence="1" id="KW-0472">Membrane</keyword>
<keyword evidence="1" id="KW-1133">Transmembrane helix</keyword>
<reference evidence="2 3" key="1">
    <citation type="journal article" date="2012" name="Genome Biol.">
        <title>Sequencing three crocodilian genomes to illuminate the evolution of archosaurs and amniotes.</title>
        <authorList>
            <person name="St John J.A."/>
            <person name="Braun E.L."/>
            <person name="Isberg S.R."/>
            <person name="Miles L.G."/>
            <person name="Chong A.Y."/>
            <person name="Gongora J."/>
            <person name="Dalzell P."/>
            <person name="Moran C."/>
            <person name="Bed'hom B."/>
            <person name="Abzhanov A."/>
            <person name="Burgess S.C."/>
            <person name="Cooksey A.M."/>
            <person name="Castoe T.A."/>
            <person name="Crawford N.G."/>
            <person name="Densmore L.D."/>
            <person name="Drew J.C."/>
            <person name="Edwards S.V."/>
            <person name="Faircloth B.C."/>
            <person name="Fujita M.K."/>
            <person name="Greenwold M.J."/>
            <person name="Hoffmann F.G."/>
            <person name="Howard J.M."/>
            <person name="Iguchi T."/>
            <person name="Janes D.E."/>
            <person name="Khan S.Y."/>
            <person name="Kohno S."/>
            <person name="de Koning A.J."/>
            <person name="Lance S.L."/>
            <person name="McCarthy F.M."/>
            <person name="McCormack J.E."/>
            <person name="Merchant M.E."/>
            <person name="Peterson D.G."/>
            <person name="Pollock D.D."/>
            <person name="Pourmand N."/>
            <person name="Raney B.J."/>
            <person name="Roessler K.A."/>
            <person name="Sanford J.R."/>
            <person name="Sawyer R.H."/>
            <person name="Schmidt C.J."/>
            <person name="Triplett E.W."/>
            <person name="Tuberville T.D."/>
            <person name="Venegas-Anaya M."/>
            <person name="Howard J.T."/>
            <person name="Jarvis E.D."/>
            <person name="Guillette L.J.Jr."/>
            <person name="Glenn T.C."/>
            <person name="Green R.E."/>
            <person name="Ray D.A."/>
        </authorList>
    </citation>
    <scope>NUCLEOTIDE SEQUENCE [LARGE SCALE GENOMIC DNA]</scope>
    <source>
        <strain evidence="2">KSC_2009_1</strain>
    </source>
</reference>